<name>A0A9X3D9X8_9SPHI</name>
<sequence>MEKYPRPAYNVIWHIALWAGYFIFEYLLAWGYVGVMPQIMSSLAHFTVNIVLFYVLYKITFPRLSWSNPKSIAISAALILLVASIFVAMKLVVDMLLMLGTGREIGQQLFSMQSITGYFYRSAAFAFPAIGIYNLLRFEKEKQNKLLFIQSQYNKMLEDQITQRLLDRHKGTMLNDHIDYHFFFSMMSFISSRLIKKDQIGRQVINQFVDVLRYTTSTKSSATMLRLSDELDQLSIRLELKNIIASQPIYLKISRPSIDYIIPKSLLMPLFITLLKNCEFTGEKQVPTLSLKETDQMLAIIFENLKVHFLCDELKTEFASLDAYLKGRFKEKGHLRYEHRGKNLFVELRFPALRSK</sequence>
<feature type="transmembrane region" description="Helical" evidence="1">
    <location>
        <begin position="39"/>
        <end position="60"/>
    </location>
</feature>
<evidence type="ECO:0000313" key="4">
    <source>
        <dbReference type="Proteomes" id="UP001142592"/>
    </source>
</evidence>
<evidence type="ECO:0000313" key="3">
    <source>
        <dbReference type="EMBL" id="MCX3263693.1"/>
    </source>
</evidence>
<reference evidence="3" key="1">
    <citation type="submission" date="2022-11" db="EMBL/GenBank/DDBJ databases">
        <authorList>
            <person name="Graham C."/>
            <person name="Newman J.D."/>
        </authorList>
    </citation>
    <scope>NUCLEOTIDE SEQUENCE</scope>
    <source>
        <strain evidence="3">DSM 19486</strain>
    </source>
</reference>
<proteinExistence type="predicted"/>
<protein>
    <submittedName>
        <fullName evidence="3">Histidine kinase</fullName>
    </submittedName>
</protein>
<keyword evidence="3" id="KW-0418">Kinase</keyword>
<feature type="transmembrane region" description="Helical" evidence="1">
    <location>
        <begin position="118"/>
        <end position="136"/>
    </location>
</feature>
<comment type="caution">
    <text evidence="3">The sequence shown here is derived from an EMBL/GenBank/DDBJ whole genome shotgun (WGS) entry which is preliminary data.</text>
</comment>
<keyword evidence="3" id="KW-0808">Transferase</keyword>
<feature type="domain" description="Signal transduction histidine kinase internal region" evidence="2">
    <location>
        <begin position="173"/>
        <end position="241"/>
    </location>
</feature>
<keyword evidence="1" id="KW-0812">Transmembrane</keyword>
<gene>
    <name evidence="3" type="ORF">OQZ29_02995</name>
</gene>
<evidence type="ECO:0000256" key="1">
    <source>
        <dbReference type="SAM" id="Phobius"/>
    </source>
</evidence>
<evidence type="ECO:0000259" key="2">
    <source>
        <dbReference type="Pfam" id="PF06580"/>
    </source>
</evidence>
<keyword evidence="4" id="KW-1185">Reference proteome</keyword>
<keyword evidence="1" id="KW-1133">Transmembrane helix</keyword>
<dbReference type="Pfam" id="PF06580">
    <property type="entry name" value="His_kinase"/>
    <property type="match status" value="1"/>
</dbReference>
<organism evidence="3 4">
    <name type="scientific">Pedobacter agri</name>
    <dbReference type="NCBI Taxonomy" id="454586"/>
    <lineage>
        <taxon>Bacteria</taxon>
        <taxon>Pseudomonadati</taxon>
        <taxon>Bacteroidota</taxon>
        <taxon>Sphingobacteriia</taxon>
        <taxon>Sphingobacteriales</taxon>
        <taxon>Sphingobacteriaceae</taxon>
        <taxon>Pedobacter</taxon>
    </lineage>
</organism>
<keyword evidence="1" id="KW-0472">Membrane</keyword>
<dbReference type="InterPro" id="IPR010559">
    <property type="entry name" value="Sig_transdc_His_kin_internal"/>
</dbReference>
<dbReference type="Proteomes" id="UP001142592">
    <property type="component" value="Unassembled WGS sequence"/>
</dbReference>
<dbReference type="RefSeq" id="WP_010602073.1">
    <property type="nucleotide sequence ID" value="NZ_JAPJUH010000001.1"/>
</dbReference>
<dbReference type="GO" id="GO:0016020">
    <property type="term" value="C:membrane"/>
    <property type="evidence" value="ECO:0007669"/>
    <property type="project" value="InterPro"/>
</dbReference>
<feature type="transmembrane region" description="Helical" evidence="1">
    <location>
        <begin position="72"/>
        <end position="98"/>
    </location>
</feature>
<dbReference type="EMBL" id="JAPJUH010000001">
    <property type="protein sequence ID" value="MCX3263693.1"/>
    <property type="molecule type" value="Genomic_DNA"/>
</dbReference>
<feature type="transmembrane region" description="Helical" evidence="1">
    <location>
        <begin position="12"/>
        <end position="33"/>
    </location>
</feature>
<accession>A0A9X3D9X8</accession>
<dbReference type="AlphaFoldDB" id="A0A9X3D9X8"/>
<dbReference type="GO" id="GO:0000155">
    <property type="term" value="F:phosphorelay sensor kinase activity"/>
    <property type="evidence" value="ECO:0007669"/>
    <property type="project" value="InterPro"/>
</dbReference>